<dbReference type="EMBL" id="RAPN01000001">
    <property type="protein sequence ID" value="RKD89784.1"/>
    <property type="molecule type" value="Genomic_DNA"/>
</dbReference>
<evidence type="ECO:0008006" key="4">
    <source>
        <dbReference type="Google" id="ProtNLM"/>
    </source>
</evidence>
<dbReference type="Proteomes" id="UP000283387">
    <property type="component" value="Unassembled WGS sequence"/>
</dbReference>
<feature type="signal peptide" evidence="1">
    <location>
        <begin position="1"/>
        <end position="19"/>
    </location>
</feature>
<protein>
    <recommendedName>
        <fullName evidence="4">Phosphate-selective porin O/P</fullName>
    </recommendedName>
</protein>
<proteinExistence type="predicted"/>
<comment type="caution">
    <text evidence="2">The sequence shown here is derived from an EMBL/GenBank/DDBJ whole genome shotgun (WGS) entry which is preliminary data.</text>
</comment>
<evidence type="ECO:0000256" key="1">
    <source>
        <dbReference type="SAM" id="SignalP"/>
    </source>
</evidence>
<keyword evidence="3" id="KW-1185">Reference proteome</keyword>
<organism evidence="2 3">
    <name type="scientific">Mangrovibacterium diazotrophicum</name>
    <dbReference type="NCBI Taxonomy" id="1261403"/>
    <lineage>
        <taxon>Bacteria</taxon>
        <taxon>Pseudomonadati</taxon>
        <taxon>Bacteroidota</taxon>
        <taxon>Bacteroidia</taxon>
        <taxon>Marinilabiliales</taxon>
        <taxon>Prolixibacteraceae</taxon>
        <taxon>Mangrovibacterium</taxon>
    </lineage>
</organism>
<name>A0A419W2Y5_9BACT</name>
<dbReference type="OrthoDB" id="9801336at2"/>
<keyword evidence="1" id="KW-0732">Signal</keyword>
<dbReference type="InterPro" id="IPR010727">
    <property type="entry name" value="DUF1302"/>
</dbReference>
<feature type="chain" id="PRO_5019053232" description="Phosphate-selective porin O/P" evidence="1">
    <location>
        <begin position="20"/>
        <end position="416"/>
    </location>
</feature>
<gene>
    <name evidence="2" type="ORF">BC643_0117</name>
</gene>
<evidence type="ECO:0000313" key="2">
    <source>
        <dbReference type="EMBL" id="RKD89784.1"/>
    </source>
</evidence>
<dbReference type="Pfam" id="PF06980">
    <property type="entry name" value="DUF1302"/>
    <property type="match status" value="1"/>
</dbReference>
<dbReference type="RefSeq" id="WP_120271234.1">
    <property type="nucleotide sequence ID" value="NZ_RAPN01000001.1"/>
</dbReference>
<accession>A0A419W2Y5</accession>
<evidence type="ECO:0000313" key="3">
    <source>
        <dbReference type="Proteomes" id="UP000283387"/>
    </source>
</evidence>
<reference evidence="2 3" key="1">
    <citation type="submission" date="2018-09" db="EMBL/GenBank/DDBJ databases">
        <title>Genomic Encyclopedia of Archaeal and Bacterial Type Strains, Phase II (KMG-II): from individual species to whole genera.</title>
        <authorList>
            <person name="Goeker M."/>
        </authorList>
    </citation>
    <scope>NUCLEOTIDE SEQUENCE [LARGE SCALE GENOMIC DNA]</scope>
    <source>
        <strain evidence="2 3">DSM 27148</strain>
    </source>
</reference>
<sequence length="416" mass="47256">MRKNIAILLIGLVSGFATMAQSPDISGFVRTYEGVNTETGDFSIIQQTASLNFEKRGEKVSFKANPMLYLYNTDSLQLRLREVYMDMYFKNFDIRIGKQQIVWGKADGVFITDIVSPLDLSEFLLPDFDEIRQGVIASKIDYYFGNSTIEAIWMPAFSPNLRPDARSDWYIAPDFPVTPTFDWSKNAVNPSLENGELFLKWSAMTSKIDFELMGGYTWDDNPAMHVQKTISIDTIQGVPTPVLTGISVTPQHHRLSVIGGSFSTEIKGLILRGEGAYYNGKYFQTENPLATDALVQKDYLNYVVGLDFSIKDVKLSAQFIQKYILDYEDGINENEFHNTATFLARYDMMRETLHLELFSYIGLSDSDALIRPKISYDFDDSFSLLFGANIFVGDEGGQFGQYRDNSMIYTKIKYSF</sequence>
<dbReference type="AlphaFoldDB" id="A0A419W2Y5"/>